<dbReference type="PANTHER" id="PTHR23048">
    <property type="entry name" value="MYOSIN LIGHT CHAIN 1, 3"/>
    <property type="match status" value="1"/>
</dbReference>
<dbReference type="FunFam" id="1.10.238.10:FF:000178">
    <property type="entry name" value="Calmodulin-2 A"/>
    <property type="match status" value="1"/>
</dbReference>
<keyword evidence="1" id="KW-0677">Repeat</keyword>
<dbReference type="PROSITE" id="PS00018">
    <property type="entry name" value="EF_HAND_1"/>
    <property type="match status" value="1"/>
</dbReference>
<feature type="domain" description="EF-hand" evidence="3">
    <location>
        <begin position="7"/>
        <end position="42"/>
    </location>
</feature>
<protein>
    <recommendedName>
        <fullName evidence="3">EF-hand domain-containing protein</fullName>
    </recommendedName>
</protein>
<dbReference type="SUPFAM" id="SSF47473">
    <property type="entry name" value="EF-hand"/>
    <property type="match status" value="1"/>
</dbReference>
<evidence type="ECO:0000256" key="1">
    <source>
        <dbReference type="ARBA" id="ARBA00022737"/>
    </source>
</evidence>
<dbReference type="AlphaFoldDB" id="A0ABD3THN5"/>
<keyword evidence="2" id="KW-0106">Calcium</keyword>
<evidence type="ECO:0000259" key="3">
    <source>
        <dbReference type="PROSITE" id="PS50222"/>
    </source>
</evidence>
<dbReference type="Pfam" id="PF13405">
    <property type="entry name" value="EF-hand_6"/>
    <property type="match status" value="2"/>
</dbReference>
<dbReference type="InterPro" id="IPR050230">
    <property type="entry name" value="CALM/Myosin/TropC-like"/>
</dbReference>
<dbReference type="SMART" id="SM00054">
    <property type="entry name" value="EFh"/>
    <property type="match status" value="2"/>
</dbReference>
<dbReference type="CDD" id="cd00051">
    <property type="entry name" value="EFh"/>
    <property type="match status" value="1"/>
</dbReference>
<gene>
    <name evidence="4" type="ORF">ACJMK2_021568</name>
</gene>
<dbReference type="Proteomes" id="UP001634394">
    <property type="component" value="Unassembled WGS sequence"/>
</dbReference>
<evidence type="ECO:0000256" key="2">
    <source>
        <dbReference type="ARBA" id="ARBA00022837"/>
    </source>
</evidence>
<reference evidence="4 5" key="1">
    <citation type="submission" date="2024-11" db="EMBL/GenBank/DDBJ databases">
        <title>Chromosome-level genome assembly of the freshwater bivalve Anodonta woodiana.</title>
        <authorList>
            <person name="Chen X."/>
        </authorList>
    </citation>
    <scope>NUCLEOTIDE SEQUENCE [LARGE SCALE GENOMIC DNA]</scope>
    <source>
        <strain evidence="4">MN2024</strain>
        <tissue evidence="4">Gills</tissue>
    </source>
</reference>
<sequence length="119" mass="13519">MSQFTEEQMSDITEVFNLFDNRGDGKIAASQLGDVLRSLGQNPTEAEVKKCGYANNPEARISLEIFLPILQTISRNRDHATYEDYSEGLRMFDKDQNGIISSAEFRHILTTLGLRQAYR</sequence>
<dbReference type="Gene3D" id="1.10.238.10">
    <property type="entry name" value="EF-hand"/>
    <property type="match status" value="2"/>
</dbReference>
<evidence type="ECO:0000313" key="4">
    <source>
        <dbReference type="EMBL" id="KAL3836116.1"/>
    </source>
</evidence>
<dbReference type="PROSITE" id="PS50222">
    <property type="entry name" value="EF_HAND_2"/>
    <property type="match status" value="2"/>
</dbReference>
<dbReference type="InterPro" id="IPR011992">
    <property type="entry name" value="EF-hand-dom_pair"/>
</dbReference>
<organism evidence="4 5">
    <name type="scientific">Sinanodonta woodiana</name>
    <name type="common">Chinese pond mussel</name>
    <name type="synonym">Anodonta woodiana</name>
    <dbReference type="NCBI Taxonomy" id="1069815"/>
    <lineage>
        <taxon>Eukaryota</taxon>
        <taxon>Metazoa</taxon>
        <taxon>Spiralia</taxon>
        <taxon>Lophotrochozoa</taxon>
        <taxon>Mollusca</taxon>
        <taxon>Bivalvia</taxon>
        <taxon>Autobranchia</taxon>
        <taxon>Heteroconchia</taxon>
        <taxon>Palaeoheterodonta</taxon>
        <taxon>Unionida</taxon>
        <taxon>Unionoidea</taxon>
        <taxon>Unionidae</taxon>
        <taxon>Unioninae</taxon>
        <taxon>Sinanodonta</taxon>
    </lineage>
</organism>
<evidence type="ECO:0000313" key="5">
    <source>
        <dbReference type="Proteomes" id="UP001634394"/>
    </source>
</evidence>
<dbReference type="InterPro" id="IPR002048">
    <property type="entry name" value="EF_hand_dom"/>
</dbReference>
<name>A0ABD3THN5_SINWO</name>
<dbReference type="InterPro" id="IPR018247">
    <property type="entry name" value="EF_Hand_1_Ca_BS"/>
</dbReference>
<keyword evidence="5" id="KW-1185">Reference proteome</keyword>
<dbReference type="GO" id="GO:0043226">
    <property type="term" value="C:organelle"/>
    <property type="evidence" value="ECO:0007669"/>
    <property type="project" value="UniProtKB-ARBA"/>
</dbReference>
<accession>A0ABD3THN5</accession>
<proteinExistence type="predicted"/>
<feature type="domain" description="EF-hand" evidence="3">
    <location>
        <begin position="80"/>
        <end position="115"/>
    </location>
</feature>
<dbReference type="EMBL" id="JBJQND010000018">
    <property type="protein sequence ID" value="KAL3836116.1"/>
    <property type="molecule type" value="Genomic_DNA"/>
</dbReference>
<dbReference type="PANTHER" id="PTHR23048:SF49">
    <property type="entry name" value="FI08416P-RELATED"/>
    <property type="match status" value="1"/>
</dbReference>
<comment type="caution">
    <text evidence="4">The sequence shown here is derived from an EMBL/GenBank/DDBJ whole genome shotgun (WGS) entry which is preliminary data.</text>
</comment>